<dbReference type="EMBL" id="GEDG01031297">
    <property type="protein sequence ID" value="JAP11453.1"/>
    <property type="molecule type" value="Transcribed_RNA"/>
</dbReference>
<protein>
    <submittedName>
        <fullName evidence="1">Putative ovule protein</fullName>
    </submittedName>
</protein>
<name>A0A0V0GU98_SOLCH</name>
<reference evidence="1" key="1">
    <citation type="submission" date="2015-12" db="EMBL/GenBank/DDBJ databases">
        <title>Gene expression during late stages of embryo sac development: a critical building block for successful pollen-pistil interactions.</title>
        <authorList>
            <person name="Liu Y."/>
            <person name="Joly V."/>
            <person name="Sabar M."/>
            <person name="Matton D.P."/>
        </authorList>
    </citation>
    <scope>NUCLEOTIDE SEQUENCE</scope>
</reference>
<evidence type="ECO:0000313" key="1">
    <source>
        <dbReference type="EMBL" id="JAP11453.1"/>
    </source>
</evidence>
<sequence length="61" mass="6833">MLPDSKKKNMTNKLGWFRTISISEGFAHDNITSDRKHLPIIVFSTAKVKLSMTSVSSNLPL</sequence>
<accession>A0A0V0GU98</accession>
<organism evidence="1">
    <name type="scientific">Solanum chacoense</name>
    <name type="common">Chaco potato</name>
    <dbReference type="NCBI Taxonomy" id="4108"/>
    <lineage>
        <taxon>Eukaryota</taxon>
        <taxon>Viridiplantae</taxon>
        <taxon>Streptophyta</taxon>
        <taxon>Embryophyta</taxon>
        <taxon>Tracheophyta</taxon>
        <taxon>Spermatophyta</taxon>
        <taxon>Magnoliopsida</taxon>
        <taxon>eudicotyledons</taxon>
        <taxon>Gunneridae</taxon>
        <taxon>Pentapetalae</taxon>
        <taxon>asterids</taxon>
        <taxon>lamiids</taxon>
        <taxon>Solanales</taxon>
        <taxon>Solanaceae</taxon>
        <taxon>Solanoideae</taxon>
        <taxon>Solaneae</taxon>
        <taxon>Solanum</taxon>
    </lineage>
</organism>
<proteinExistence type="predicted"/>
<dbReference type="AlphaFoldDB" id="A0A0V0GU98"/>